<keyword evidence="1" id="KW-0812">Transmembrane</keyword>
<keyword evidence="3" id="KW-1185">Reference proteome</keyword>
<feature type="transmembrane region" description="Helical" evidence="1">
    <location>
        <begin position="12"/>
        <end position="35"/>
    </location>
</feature>
<sequence>MDSLKAFLAYDAVPLAIGLASTCACVYMDASFLVARGLFGLMLPAVIIASTALIAIHAHYGIKGVIDLHDRVIAGISAERSLEAHLRRRDGCGLHLGWVLLGASRSLTTRDDDATKLALVLRWGAVATLAACARAWL</sequence>
<evidence type="ECO:0000256" key="1">
    <source>
        <dbReference type="SAM" id="Phobius"/>
    </source>
</evidence>
<proteinExistence type="predicted"/>
<evidence type="ECO:0000313" key="2">
    <source>
        <dbReference type="EMBL" id="BBI30312.1"/>
    </source>
</evidence>
<evidence type="ECO:0000313" key="3">
    <source>
        <dbReference type="Proteomes" id="UP001161669"/>
    </source>
</evidence>
<dbReference type="PROSITE" id="PS51257">
    <property type="entry name" value="PROKAR_LIPOPROTEIN"/>
    <property type="match status" value="1"/>
</dbReference>
<dbReference type="Proteomes" id="UP001161669">
    <property type="component" value="Segment"/>
</dbReference>
<dbReference type="KEGG" id="vg:80540664"/>
<organism evidence="2 3">
    <name type="scientific">Acanthamoeba castellanii medusavirus J1</name>
    <dbReference type="NCBI Taxonomy" id="3114988"/>
    <lineage>
        <taxon>Viruses</taxon>
        <taxon>Varidnaviria</taxon>
        <taxon>Bamfordvirae</taxon>
        <taxon>Nucleocytoviricota</taxon>
        <taxon>Megaviricetes</taxon>
        <taxon>Mamonoviridae</taxon>
        <taxon>Medusavirus</taxon>
        <taxon>Medusavirus medusae</taxon>
    </lineage>
</organism>
<keyword evidence="1" id="KW-0472">Membrane</keyword>
<accession>A0A3T1CWV1</accession>
<dbReference type="EMBL" id="AP018495">
    <property type="protein sequence ID" value="BBI30312.1"/>
    <property type="molecule type" value="Genomic_DNA"/>
</dbReference>
<name>A0A3T1CWV1_9VIRU</name>
<feature type="transmembrane region" description="Helical" evidence="1">
    <location>
        <begin position="41"/>
        <end position="62"/>
    </location>
</feature>
<reference evidence="3" key="1">
    <citation type="journal article" date="2019" name="J. Virol.">
        <title>Medusavirus, a novel large DNA virus discovered from hot spring water.</title>
        <authorList>
            <person name="Yoshikawa G."/>
            <person name="Blanc-Mathieu R."/>
            <person name="Song C."/>
            <person name="Kayama Y."/>
            <person name="Mochizuki T."/>
            <person name="Murata K."/>
            <person name="Ogata H."/>
            <person name="Takemura M."/>
        </authorList>
    </citation>
    <scope>NUCLEOTIDE SEQUENCE [LARGE SCALE GENOMIC DNA]</scope>
</reference>
<keyword evidence="1" id="KW-1133">Transmembrane helix</keyword>
<protein>
    <submittedName>
        <fullName evidence="2">Uncharacterized protein</fullName>
    </submittedName>
</protein>